<feature type="region of interest" description="Disordered" evidence="1">
    <location>
        <begin position="1"/>
        <end position="70"/>
    </location>
</feature>
<evidence type="ECO:0000256" key="1">
    <source>
        <dbReference type="SAM" id="MobiDB-lite"/>
    </source>
</evidence>
<reference evidence="2" key="1">
    <citation type="submission" date="2020-11" db="EMBL/GenBank/DDBJ databases">
        <authorList>
            <consortium name="DOE Joint Genome Institute"/>
            <person name="Ahrendt S."/>
            <person name="Riley R."/>
            <person name="Andreopoulos W."/>
            <person name="Labutti K."/>
            <person name="Pangilinan J."/>
            <person name="Ruiz-Duenas F.J."/>
            <person name="Barrasa J.M."/>
            <person name="Sanchez-Garcia M."/>
            <person name="Camarero S."/>
            <person name="Miyauchi S."/>
            <person name="Serrano A."/>
            <person name="Linde D."/>
            <person name="Babiker R."/>
            <person name="Drula E."/>
            <person name="Ayuso-Fernandez I."/>
            <person name="Pacheco R."/>
            <person name="Padilla G."/>
            <person name="Ferreira P."/>
            <person name="Barriuso J."/>
            <person name="Kellner H."/>
            <person name="Castanera R."/>
            <person name="Alfaro M."/>
            <person name="Ramirez L."/>
            <person name="Pisabarro A.G."/>
            <person name="Kuo A."/>
            <person name="Tritt A."/>
            <person name="Lipzen A."/>
            <person name="He G."/>
            <person name="Yan M."/>
            <person name="Ng V."/>
            <person name="Cullen D."/>
            <person name="Martin F."/>
            <person name="Rosso M.-N."/>
            <person name="Henrissat B."/>
            <person name="Hibbett D."/>
            <person name="Martinez A.T."/>
            <person name="Grigoriev I.V."/>
        </authorList>
    </citation>
    <scope>NUCLEOTIDE SEQUENCE</scope>
    <source>
        <strain evidence="2">ATCC 90797</strain>
    </source>
</reference>
<proteinExistence type="predicted"/>
<sequence length="168" mass="19039">MSFVMVPPSTPPLAQDLEFSGDLQSHRQRADQPEAPESDDDHGLGASVGQGIKIPKPLGEPGRHPERGGFPLKEQLVSIERWEEKTYEEIQAAVRKAVLASLNPSLSFKFQDKHRIDLICAKMIKKWSFLDQYEDNWPIKSILKIVLKYTSERARKDNKEAADELEAD</sequence>
<accession>A0A9P6DFC6</accession>
<comment type="caution">
    <text evidence="2">The sequence shown here is derived from an EMBL/GenBank/DDBJ whole genome shotgun (WGS) entry which is preliminary data.</text>
</comment>
<dbReference type="Proteomes" id="UP000807025">
    <property type="component" value="Unassembled WGS sequence"/>
</dbReference>
<dbReference type="EMBL" id="MU154584">
    <property type="protein sequence ID" value="KAF9493510.1"/>
    <property type="molecule type" value="Genomic_DNA"/>
</dbReference>
<evidence type="ECO:0000313" key="2">
    <source>
        <dbReference type="EMBL" id="KAF9493510.1"/>
    </source>
</evidence>
<dbReference type="OrthoDB" id="2686745at2759"/>
<organism evidence="2 3">
    <name type="scientific">Pleurotus eryngii</name>
    <name type="common">Boletus of the steppes</name>
    <dbReference type="NCBI Taxonomy" id="5323"/>
    <lineage>
        <taxon>Eukaryota</taxon>
        <taxon>Fungi</taxon>
        <taxon>Dikarya</taxon>
        <taxon>Basidiomycota</taxon>
        <taxon>Agaricomycotina</taxon>
        <taxon>Agaricomycetes</taxon>
        <taxon>Agaricomycetidae</taxon>
        <taxon>Agaricales</taxon>
        <taxon>Pleurotineae</taxon>
        <taxon>Pleurotaceae</taxon>
        <taxon>Pleurotus</taxon>
    </lineage>
</organism>
<keyword evidence="3" id="KW-1185">Reference proteome</keyword>
<name>A0A9P6DFC6_PLEER</name>
<gene>
    <name evidence="2" type="ORF">BDN71DRAFT_1432421</name>
</gene>
<protein>
    <submittedName>
        <fullName evidence="2">Uncharacterized protein</fullName>
    </submittedName>
</protein>
<dbReference type="AlphaFoldDB" id="A0A9P6DFC6"/>
<evidence type="ECO:0000313" key="3">
    <source>
        <dbReference type="Proteomes" id="UP000807025"/>
    </source>
</evidence>